<dbReference type="Proteomes" id="UP001500503">
    <property type="component" value="Unassembled WGS sequence"/>
</dbReference>
<dbReference type="Pfam" id="PF07702">
    <property type="entry name" value="UTRA"/>
    <property type="match status" value="1"/>
</dbReference>
<dbReference type="EMBL" id="BAABHF010000016">
    <property type="protein sequence ID" value="GAA4490953.1"/>
    <property type="molecule type" value="Genomic_DNA"/>
</dbReference>
<organism evidence="2 3">
    <name type="scientific">Actinoallomurus oryzae</name>
    <dbReference type="NCBI Taxonomy" id="502180"/>
    <lineage>
        <taxon>Bacteria</taxon>
        <taxon>Bacillati</taxon>
        <taxon>Actinomycetota</taxon>
        <taxon>Actinomycetes</taxon>
        <taxon>Streptosporangiales</taxon>
        <taxon>Thermomonosporaceae</taxon>
        <taxon>Actinoallomurus</taxon>
    </lineage>
</organism>
<evidence type="ECO:0000313" key="2">
    <source>
        <dbReference type="EMBL" id="GAA4490953.1"/>
    </source>
</evidence>
<gene>
    <name evidence="2" type="ORF">GCM10023191_023960</name>
</gene>
<reference evidence="3" key="1">
    <citation type="journal article" date="2019" name="Int. J. Syst. Evol. Microbiol.">
        <title>The Global Catalogue of Microorganisms (GCM) 10K type strain sequencing project: providing services to taxonomists for standard genome sequencing and annotation.</title>
        <authorList>
            <consortium name="The Broad Institute Genomics Platform"/>
            <consortium name="The Broad Institute Genome Sequencing Center for Infectious Disease"/>
            <person name="Wu L."/>
            <person name="Ma J."/>
        </authorList>
    </citation>
    <scope>NUCLEOTIDE SEQUENCE [LARGE SCALE GENOMIC DNA]</scope>
    <source>
        <strain evidence="3">JCM 17933</strain>
    </source>
</reference>
<keyword evidence="3" id="KW-1185">Reference proteome</keyword>
<dbReference type="InterPro" id="IPR028978">
    <property type="entry name" value="Chorismate_lyase_/UTRA_dom_sf"/>
</dbReference>
<sequence length="155" mass="16676">MLDRAEADDPGKVTLAEQRPARSEVASLLAVEVGAALVLRQRVIVREDTENTPIVFVSLWLRPELALATGLDRVEPLDKSLRELTASAGQSLRNVTERLTSRLPTSAESAGLAISRRAPVLGLLATVMDASDRPVLALDLAFPGDLHQVIDSYAV</sequence>
<name>A0ABP8PT86_9ACTN</name>
<accession>A0ABP8PT86</accession>
<protein>
    <recommendedName>
        <fullName evidence="1">UbiC transcription regulator-associated domain-containing protein</fullName>
    </recommendedName>
</protein>
<dbReference type="SUPFAM" id="SSF64288">
    <property type="entry name" value="Chorismate lyase-like"/>
    <property type="match status" value="1"/>
</dbReference>
<feature type="domain" description="UbiC transcription regulator-associated" evidence="1">
    <location>
        <begin position="5"/>
        <end position="148"/>
    </location>
</feature>
<evidence type="ECO:0000259" key="1">
    <source>
        <dbReference type="SMART" id="SM00866"/>
    </source>
</evidence>
<evidence type="ECO:0000313" key="3">
    <source>
        <dbReference type="Proteomes" id="UP001500503"/>
    </source>
</evidence>
<dbReference type="InterPro" id="IPR011663">
    <property type="entry name" value="UTRA"/>
</dbReference>
<dbReference type="RefSeq" id="WP_345461662.1">
    <property type="nucleotide sequence ID" value="NZ_BAABHF010000016.1"/>
</dbReference>
<dbReference type="SMART" id="SM00866">
    <property type="entry name" value="UTRA"/>
    <property type="match status" value="1"/>
</dbReference>
<proteinExistence type="predicted"/>
<dbReference type="Gene3D" id="3.40.1410.10">
    <property type="entry name" value="Chorismate lyase-like"/>
    <property type="match status" value="1"/>
</dbReference>
<comment type="caution">
    <text evidence="2">The sequence shown here is derived from an EMBL/GenBank/DDBJ whole genome shotgun (WGS) entry which is preliminary data.</text>
</comment>